<gene>
    <name evidence="2" type="ORF">J421_6321</name>
</gene>
<keyword evidence="1" id="KW-0732">Signal</keyword>
<feature type="signal peptide" evidence="1">
    <location>
        <begin position="1"/>
        <end position="22"/>
    </location>
</feature>
<dbReference type="Proteomes" id="UP000019151">
    <property type="component" value="Plasmid 2"/>
</dbReference>
<dbReference type="RefSeq" id="WP_148306670.1">
    <property type="nucleotide sequence ID" value="NZ_CP007130.1"/>
</dbReference>
<keyword evidence="3" id="KW-1185">Reference proteome</keyword>
<dbReference type="HOGENOM" id="CLU_2769979_0_0_0"/>
<organism evidence="2 3">
    <name type="scientific">Gemmatirosa kalamazoonensis</name>
    <dbReference type="NCBI Taxonomy" id="861299"/>
    <lineage>
        <taxon>Bacteria</taxon>
        <taxon>Pseudomonadati</taxon>
        <taxon>Gemmatimonadota</taxon>
        <taxon>Gemmatimonadia</taxon>
        <taxon>Gemmatimonadales</taxon>
        <taxon>Gemmatimonadaceae</taxon>
        <taxon>Gemmatirosa</taxon>
    </lineage>
</organism>
<proteinExistence type="predicted"/>
<dbReference type="AlphaFoldDB" id="W0RT39"/>
<sequence length="69" mass="7198">MRPVFVRSVLRLVTIAVPTAVAFGLAACRSVTGPGESPRAAARDSASIAQRATHLGDTAAAKCCVQPWY</sequence>
<geneLocation type="plasmid" evidence="2 3">
    <name>2</name>
</geneLocation>
<dbReference type="PROSITE" id="PS51257">
    <property type="entry name" value="PROKAR_LIPOPROTEIN"/>
    <property type="match status" value="1"/>
</dbReference>
<reference evidence="2 3" key="1">
    <citation type="journal article" date="2014" name="Genome Announc.">
        <title>Genome Sequence and Methylome of Soil Bacterium Gemmatirosa kalamazoonensis KBS708T, a Member of the Rarely Cultivated Gemmatimonadetes Phylum.</title>
        <authorList>
            <person name="Debruyn J.M."/>
            <person name="Radosevich M."/>
            <person name="Wommack K.E."/>
            <person name="Polson S.W."/>
            <person name="Hauser L.J."/>
            <person name="Fawaz M.N."/>
            <person name="Korlach J."/>
            <person name="Tsai Y.C."/>
        </authorList>
    </citation>
    <scope>NUCLEOTIDE SEQUENCE [LARGE SCALE GENOMIC DNA]</scope>
    <source>
        <strain evidence="2 3">KBS708</strain>
        <plasmid evidence="3">Plasmid 2</plasmid>
    </source>
</reference>
<feature type="chain" id="PRO_5004794799" description="Lipoprotein" evidence="1">
    <location>
        <begin position="23"/>
        <end position="69"/>
    </location>
</feature>
<accession>W0RT39</accession>
<dbReference type="InParanoid" id="W0RT39"/>
<protein>
    <recommendedName>
        <fullName evidence="4">Lipoprotein</fullName>
    </recommendedName>
</protein>
<keyword evidence="2" id="KW-0614">Plasmid</keyword>
<evidence type="ECO:0000256" key="1">
    <source>
        <dbReference type="SAM" id="SignalP"/>
    </source>
</evidence>
<evidence type="ECO:0000313" key="2">
    <source>
        <dbReference type="EMBL" id="AHG93856.1"/>
    </source>
</evidence>
<dbReference type="KEGG" id="gba:J421_6321"/>
<dbReference type="EMBL" id="CP007130">
    <property type="protein sequence ID" value="AHG93856.1"/>
    <property type="molecule type" value="Genomic_DNA"/>
</dbReference>
<name>W0RT39_9BACT</name>
<evidence type="ECO:0008006" key="4">
    <source>
        <dbReference type="Google" id="ProtNLM"/>
    </source>
</evidence>
<evidence type="ECO:0000313" key="3">
    <source>
        <dbReference type="Proteomes" id="UP000019151"/>
    </source>
</evidence>